<comment type="similarity">
    <text evidence="1">Belongs to the FPP family.</text>
</comment>
<evidence type="ECO:0000256" key="3">
    <source>
        <dbReference type="SAM" id="MobiDB-lite"/>
    </source>
</evidence>
<dbReference type="Gramene" id="Psat06G0128300-T1">
    <property type="protein sequence ID" value="KAI5394582.1"/>
    <property type="gene ID" value="KIW84_061283"/>
</dbReference>
<evidence type="ECO:0000313" key="4">
    <source>
        <dbReference type="EMBL" id="KAI5394582.1"/>
    </source>
</evidence>
<comment type="caution">
    <text evidence="4">The sequence shown here is derived from an EMBL/GenBank/DDBJ whole genome shotgun (WGS) entry which is preliminary data.</text>
</comment>
<keyword evidence="5" id="KW-1185">Reference proteome</keyword>
<proteinExistence type="inferred from homology"/>
<name>A0A9D5A238_PEA</name>
<dbReference type="AlphaFoldDB" id="A0A9D5A238"/>
<protein>
    <submittedName>
        <fullName evidence="4">Uncharacterized protein</fullName>
    </submittedName>
</protein>
<dbReference type="Pfam" id="PF05911">
    <property type="entry name" value="FPP"/>
    <property type="match status" value="2"/>
</dbReference>
<accession>A0A9D5A238</accession>
<feature type="region of interest" description="Disordered" evidence="3">
    <location>
        <begin position="143"/>
        <end position="165"/>
    </location>
</feature>
<dbReference type="EMBL" id="JAMSHJ010000006">
    <property type="protein sequence ID" value="KAI5394582.1"/>
    <property type="molecule type" value="Genomic_DNA"/>
</dbReference>
<feature type="compositionally biased region" description="Basic and acidic residues" evidence="3">
    <location>
        <begin position="151"/>
        <end position="163"/>
    </location>
</feature>
<dbReference type="PANTHER" id="PTHR31580:SF38">
    <property type="entry name" value="FILAMENT-PLANT-LIKE PROTEIN"/>
    <property type="match status" value="1"/>
</dbReference>
<dbReference type="Proteomes" id="UP001058974">
    <property type="component" value="Chromosome 6"/>
</dbReference>
<sequence>MNEKLSATNTKINTKGGLVKQHAKVAEDVVSGWEKAEAEALALKNHLGSVTLSRLTAEDQASQSDGALKECYAPSMISILEDGNDGARSCAKSWFTANLKATEKLELMGEFLEVEKFDGLSLDSIEDVSASFTLNNYTDESMTNEVSEVATSKDDPSESEKNNDLNPLAIQVSPAAVSPSSDGIDGLSPKELQSRIQSVFESMAKDADVGQILNDIKRVLEDAHDTSIQDSAVVIPLNVQPSDIPCDKKDNSEGVGSVVEKEPISSQEPTQYTQITSDIEVAVSQIHDFILFLDKEAMAVPDI</sequence>
<evidence type="ECO:0000256" key="1">
    <source>
        <dbReference type="ARBA" id="ARBA00005921"/>
    </source>
</evidence>
<gene>
    <name evidence="4" type="ORF">KIW84_061283</name>
</gene>
<dbReference type="PANTHER" id="PTHR31580">
    <property type="entry name" value="FILAMENT-LIKE PLANT PROTEIN 4"/>
    <property type="match status" value="1"/>
</dbReference>
<evidence type="ECO:0000313" key="5">
    <source>
        <dbReference type="Proteomes" id="UP001058974"/>
    </source>
</evidence>
<reference evidence="4 5" key="1">
    <citation type="journal article" date="2022" name="Nat. Genet.">
        <title>Improved pea reference genome and pan-genome highlight genomic features and evolutionary characteristics.</title>
        <authorList>
            <person name="Yang T."/>
            <person name="Liu R."/>
            <person name="Luo Y."/>
            <person name="Hu S."/>
            <person name="Wang D."/>
            <person name="Wang C."/>
            <person name="Pandey M.K."/>
            <person name="Ge S."/>
            <person name="Xu Q."/>
            <person name="Li N."/>
            <person name="Li G."/>
            <person name="Huang Y."/>
            <person name="Saxena R.K."/>
            <person name="Ji Y."/>
            <person name="Li M."/>
            <person name="Yan X."/>
            <person name="He Y."/>
            <person name="Liu Y."/>
            <person name="Wang X."/>
            <person name="Xiang C."/>
            <person name="Varshney R.K."/>
            <person name="Ding H."/>
            <person name="Gao S."/>
            <person name="Zong X."/>
        </authorList>
    </citation>
    <scope>NUCLEOTIDE SEQUENCE [LARGE SCALE GENOMIC DNA]</scope>
    <source>
        <strain evidence="4 5">cv. Zhongwan 6</strain>
    </source>
</reference>
<keyword evidence="2" id="KW-0175">Coiled coil</keyword>
<dbReference type="InterPro" id="IPR008587">
    <property type="entry name" value="FPP_plant"/>
</dbReference>
<organism evidence="4 5">
    <name type="scientific">Pisum sativum</name>
    <name type="common">Garden pea</name>
    <name type="synonym">Lathyrus oleraceus</name>
    <dbReference type="NCBI Taxonomy" id="3888"/>
    <lineage>
        <taxon>Eukaryota</taxon>
        <taxon>Viridiplantae</taxon>
        <taxon>Streptophyta</taxon>
        <taxon>Embryophyta</taxon>
        <taxon>Tracheophyta</taxon>
        <taxon>Spermatophyta</taxon>
        <taxon>Magnoliopsida</taxon>
        <taxon>eudicotyledons</taxon>
        <taxon>Gunneridae</taxon>
        <taxon>Pentapetalae</taxon>
        <taxon>rosids</taxon>
        <taxon>fabids</taxon>
        <taxon>Fabales</taxon>
        <taxon>Fabaceae</taxon>
        <taxon>Papilionoideae</taxon>
        <taxon>50 kb inversion clade</taxon>
        <taxon>NPAAA clade</taxon>
        <taxon>Hologalegina</taxon>
        <taxon>IRL clade</taxon>
        <taxon>Fabeae</taxon>
        <taxon>Lathyrus</taxon>
    </lineage>
</organism>
<evidence type="ECO:0000256" key="2">
    <source>
        <dbReference type="ARBA" id="ARBA00023054"/>
    </source>
</evidence>